<evidence type="ECO:0000256" key="1">
    <source>
        <dbReference type="SAM" id="Coils"/>
    </source>
</evidence>
<organism evidence="3 4">
    <name type="scientific">Candidatus Auribacter fodinae</name>
    <dbReference type="NCBI Taxonomy" id="2093366"/>
    <lineage>
        <taxon>Bacteria</taxon>
        <taxon>Pseudomonadati</taxon>
        <taxon>Candidatus Auribacterota</taxon>
        <taxon>Candidatus Auribacteria</taxon>
        <taxon>Candidatus Auribacterales</taxon>
        <taxon>Candidatus Auribacteraceae</taxon>
        <taxon>Candidatus Auribacter</taxon>
    </lineage>
</organism>
<gene>
    <name evidence="3" type="ORF">C4541_09425</name>
</gene>
<feature type="coiled-coil region" evidence="1">
    <location>
        <begin position="35"/>
        <end position="62"/>
    </location>
</feature>
<dbReference type="AlphaFoldDB" id="A0A3A4R6N9"/>
<accession>A0A3A4R6N9</accession>
<keyword evidence="2" id="KW-1133">Transmembrane helix</keyword>
<dbReference type="Proteomes" id="UP000266426">
    <property type="component" value="Unassembled WGS sequence"/>
</dbReference>
<name>A0A3A4R6N9_9BACT</name>
<evidence type="ECO:0000256" key="2">
    <source>
        <dbReference type="SAM" id="Phobius"/>
    </source>
</evidence>
<proteinExistence type="predicted"/>
<dbReference type="EMBL" id="QZJZ01000073">
    <property type="protein sequence ID" value="RJP57948.1"/>
    <property type="molecule type" value="Genomic_DNA"/>
</dbReference>
<sequence>MKSARIPWKSILYVLLVLIVLCTGGYYLLPGFIRLQDMHDTETELEKAVRDKEDQQAELEKNLYDLQYDPVASEKVARDEMGMSKDNEMIYKFDR</sequence>
<comment type="caution">
    <text evidence="3">The sequence shown here is derived from an EMBL/GenBank/DDBJ whole genome shotgun (WGS) entry which is preliminary data.</text>
</comment>
<keyword evidence="2" id="KW-0812">Transmembrane</keyword>
<protein>
    <submittedName>
        <fullName evidence="3">Septum formation initiator family protein</fullName>
    </submittedName>
</protein>
<keyword evidence="2" id="KW-0472">Membrane</keyword>
<evidence type="ECO:0000313" key="3">
    <source>
        <dbReference type="EMBL" id="RJP57948.1"/>
    </source>
</evidence>
<evidence type="ECO:0000313" key="4">
    <source>
        <dbReference type="Proteomes" id="UP000266426"/>
    </source>
</evidence>
<reference evidence="3 4" key="1">
    <citation type="journal article" date="2017" name="ISME J.">
        <title>Energy and carbon metabolisms in a deep terrestrial subsurface fluid microbial community.</title>
        <authorList>
            <person name="Momper L."/>
            <person name="Jungbluth S.P."/>
            <person name="Lee M.D."/>
            <person name="Amend J.P."/>
        </authorList>
    </citation>
    <scope>NUCLEOTIDE SEQUENCE [LARGE SCALE GENOMIC DNA]</scope>
    <source>
        <strain evidence="3">SURF_26</strain>
    </source>
</reference>
<dbReference type="InterPro" id="IPR007060">
    <property type="entry name" value="FtsL/DivIC"/>
</dbReference>
<keyword evidence="1" id="KW-0175">Coiled coil</keyword>
<dbReference type="Pfam" id="PF04977">
    <property type="entry name" value="DivIC"/>
    <property type="match status" value="1"/>
</dbReference>
<feature type="transmembrane region" description="Helical" evidence="2">
    <location>
        <begin position="12"/>
        <end position="29"/>
    </location>
</feature>